<accession>A0A5J4WCW7</accession>
<evidence type="ECO:0000313" key="2">
    <source>
        <dbReference type="Proteomes" id="UP000324800"/>
    </source>
</evidence>
<comment type="caution">
    <text evidence="1">The sequence shown here is derived from an EMBL/GenBank/DDBJ whole genome shotgun (WGS) entry which is preliminary data.</text>
</comment>
<name>A0A5J4WCW7_9EUKA</name>
<sequence length="78" mass="8767">MYTLCPLCGVASFIVRGPSGNQMGENLLHLYLLSTWVADEAQIVRYSANISGKYKDIIEEIVNSKDIDRGRYADVRVE</sequence>
<gene>
    <name evidence="1" type="ORF">EZS28_011947</name>
</gene>
<dbReference type="AlphaFoldDB" id="A0A5J4WCW7"/>
<dbReference type="Proteomes" id="UP000324800">
    <property type="component" value="Unassembled WGS sequence"/>
</dbReference>
<organism evidence="1 2">
    <name type="scientific">Streblomastix strix</name>
    <dbReference type="NCBI Taxonomy" id="222440"/>
    <lineage>
        <taxon>Eukaryota</taxon>
        <taxon>Metamonada</taxon>
        <taxon>Preaxostyla</taxon>
        <taxon>Oxymonadida</taxon>
        <taxon>Streblomastigidae</taxon>
        <taxon>Streblomastix</taxon>
    </lineage>
</organism>
<protein>
    <submittedName>
        <fullName evidence="1">Uncharacterized protein</fullName>
    </submittedName>
</protein>
<reference evidence="1 2" key="1">
    <citation type="submission" date="2019-03" db="EMBL/GenBank/DDBJ databases">
        <title>Single cell metagenomics reveals metabolic interactions within the superorganism composed of flagellate Streblomastix strix and complex community of Bacteroidetes bacteria on its surface.</title>
        <authorList>
            <person name="Treitli S.C."/>
            <person name="Kolisko M."/>
            <person name="Husnik F."/>
            <person name="Keeling P."/>
            <person name="Hampl V."/>
        </authorList>
    </citation>
    <scope>NUCLEOTIDE SEQUENCE [LARGE SCALE GENOMIC DNA]</scope>
    <source>
        <strain evidence="1">ST1C</strain>
    </source>
</reference>
<evidence type="ECO:0000313" key="1">
    <source>
        <dbReference type="EMBL" id="KAA6392526.1"/>
    </source>
</evidence>
<proteinExistence type="predicted"/>
<dbReference type="EMBL" id="SNRW01002512">
    <property type="protein sequence ID" value="KAA6392526.1"/>
    <property type="molecule type" value="Genomic_DNA"/>
</dbReference>